<evidence type="ECO:0000256" key="2">
    <source>
        <dbReference type="SAM" id="MobiDB-lite"/>
    </source>
</evidence>
<keyword evidence="1" id="KW-0175">Coiled coil</keyword>
<feature type="region of interest" description="Disordered" evidence="2">
    <location>
        <begin position="145"/>
        <end position="171"/>
    </location>
</feature>
<evidence type="ECO:0000256" key="1">
    <source>
        <dbReference type="SAM" id="Coils"/>
    </source>
</evidence>
<name>A0A1B6K5U3_9HEMI</name>
<sequence>FRKAVQFLSDKVDESNTLIASIRKEYSELKKENEIIKSENRKLNEKVYILEDKVKAMEQYSRRTNLESSGIPETKGENVLSLLKDVGSAVGIELHESQVSAVHRIPTFKKERPPSIVVQILTKIQRDAWIQCFRQKRTLMASEVHPSFSNNPAGQQDLPSSVEGEVQRRRL</sequence>
<dbReference type="AlphaFoldDB" id="A0A1B6K5U3"/>
<gene>
    <name evidence="3" type="ORF">g.1312</name>
</gene>
<proteinExistence type="predicted"/>
<feature type="non-terminal residue" evidence="3">
    <location>
        <position position="1"/>
    </location>
</feature>
<reference evidence="3" key="1">
    <citation type="submission" date="2015-11" db="EMBL/GenBank/DDBJ databases">
        <title>De novo transcriptome assembly of four potential Pierce s Disease insect vectors from Arizona vineyards.</title>
        <authorList>
            <person name="Tassone E.E."/>
        </authorList>
    </citation>
    <scope>NUCLEOTIDE SEQUENCE</scope>
</reference>
<accession>A0A1B6K5U3</accession>
<protein>
    <submittedName>
        <fullName evidence="3">Uncharacterized protein</fullName>
    </submittedName>
</protein>
<evidence type="ECO:0000313" key="3">
    <source>
        <dbReference type="EMBL" id="JAT06808.1"/>
    </source>
</evidence>
<organism evidence="3">
    <name type="scientific">Homalodisca liturata</name>
    <dbReference type="NCBI Taxonomy" id="320908"/>
    <lineage>
        <taxon>Eukaryota</taxon>
        <taxon>Metazoa</taxon>
        <taxon>Ecdysozoa</taxon>
        <taxon>Arthropoda</taxon>
        <taxon>Hexapoda</taxon>
        <taxon>Insecta</taxon>
        <taxon>Pterygota</taxon>
        <taxon>Neoptera</taxon>
        <taxon>Paraneoptera</taxon>
        <taxon>Hemiptera</taxon>
        <taxon>Auchenorrhyncha</taxon>
        <taxon>Membracoidea</taxon>
        <taxon>Cicadellidae</taxon>
        <taxon>Cicadellinae</taxon>
        <taxon>Proconiini</taxon>
        <taxon>Homalodisca</taxon>
    </lineage>
</organism>
<feature type="coiled-coil region" evidence="1">
    <location>
        <begin position="12"/>
        <end position="46"/>
    </location>
</feature>
<feature type="compositionally biased region" description="Polar residues" evidence="2">
    <location>
        <begin position="147"/>
        <end position="159"/>
    </location>
</feature>
<dbReference type="EMBL" id="GECU01000899">
    <property type="protein sequence ID" value="JAT06808.1"/>
    <property type="molecule type" value="Transcribed_RNA"/>
</dbReference>